<name>A0A7N0TWE8_KALFE</name>
<dbReference type="InterPro" id="IPR045286">
    <property type="entry name" value="FBS1-like"/>
</dbReference>
<organism evidence="2 3">
    <name type="scientific">Kalanchoe fedtschenkoi</name>
    <name type="common">Lavender scallops</name>
    <name type="synonym">South American air plant</name>
    <dbReference type="NCBI Taxonomy" id="63787"/>
    <lineage>
        <taxon>Eukaryota</taxon>
        <taxon>Viridiplantae</taxon>
        <taxon>Streptophyta</taxon>
        <taxon>Embryophyta</taxon>
        <taxon>Tracheophyta</taxon>
        <taxon>Spermatophyta</taxon>
        <taxon>Magnoliopsida</taxon>
        <taxon>eudicotyledons</taxon>
        <taxon>Gunneridae</taxon>
        <taxon>Pentapetalae</taxon>
        <taxon>Saxifragales</taxon>
        <taxon>Crassulaceae</taxon>
        <taxon>Kalanchoe</taxon>
    </lineage>
</organism>
<evidence type="ECO:0000256" key="1">
    <source>
        <dbReference type="SAM" id="MobiDB-lite"/>
    </source>
</evidence>
<proteinExistence type="predicted"/>
<dbReference type="OMA" id="WPFTSKG"/>
<evidence type="ECO:0000313" key="2">
    <source>
        <dbReference type="EnsemblPlants" id="Kaladp0046s0198.1.v1.1"/>
    </source>
</evidence>
<reference evidence="2" key="1">
    <citation type="submission" date="2021-01" db="UniProtKB">
        <authorList>
            <consortium name="EnsemblPlants"/>
        </authorList>
    </citation>
    <scope>IDENTIFICATION</scope>
</reference>
<dbReference type="EnsemblPlants" id="Kaladp0046s0198.1.v1.1">
    <property type="protein sequence ID" value="Kaladp0046s0198.1.v1.1"/>
    <property type="gene ID" value="Kaladp0046s0198.v1.1"/>
</dbReference>
<evidence type="ECO:0008006" key="4">
    <source>
        <dbReference type="Google" id="ProtNLM"/>
    </source>
</evidence>
<keyword evidence="3" id="KW-1185">Reference proteome</keyword>
<dbReference type="AlphaFoldDB" id="A0A7N0TWE8"/>
<dbReference type="Proteomes" id="UP000594263">
    <property type="component" value="Unplaced"/>
</dbReference>
<sequence length="255" mass="28867">MGSVFSYQNASKDTRQKRKLKCNHNKYLKPGALADHHSCKAMITKPYTDLGKKWVAMLDDGMVDCVLQSNVIVQTSSIGFPMRVSSPISGHADANHFNFHLKTPKTPFVKNPSSDSVLESLPMDILVKVVCHLHHDQLKPVFHVSQRLREAVILARQFHFNYKTPDRSRQGLLRLHTPNSTEHRPFKGKGNAKSVRISSPRTPKAPKRGPRPPSRLKYTDMRQIAVVLFQEAPLPSRYMVPSVLQRPPRKSLASH</sequence>
<dbReference type="PANTHER" id="PTHR34049:SF2">
    <property type="entry name" value="F-BOX DOMAIN CONTAINING PROTEIN, EXPRESSED"/>
    <property type="match status" value="1"/>
</dbReference>
<accession>A0A7N0TWE8</accession>
<dbReference type="PANTHER" id="PTHR34049">
    <property type="entry name" value="F-BOX PROTEIN SKIP27"/>
    <property type="match status" value="1"/>
</dbReference>
<feature type="region of interest" description="Disordered" evidence="1">
    <location>
        <begin position="169"/>
        <end position="217"/>
    </location>
</feature>
<dbReference type="Gramene" id="Kaladp0046s0198.1.v1.1">
    <property type="protein sequence ID" value="Kaladp0046s0198.1.v1.1"/>
    <property type="gene ID" value="Kaladp0046s0198.v1.1"/>
</dbReference>
<protein>
    <recommendedName>
        <fullName evidence="4">F-box domain-containing protein</fullName>
    </recommendedName>
</protein>
<evidence type="ECO:0000313" key="3">
    <source>
        <dbReference type="Proteomes" id="UP000594263"/>
    </source>
</evidence>